<dbReference type="OrthoDB" id="3063557at2759"/>
<dbReference type="Proteomes" id="UP000297245">
    <property type="component" value="Unassembled WGS sequence"/>
</dbReference>
<evidence type="ECO:0000313" key="1">
    <source>
        <dbReference type="EMBL" id="THV00130.1"/>
    </source>
</evidence>
<accession>A0A4S8MCF5</accession>
<reference evidence="1 2" key="1">
    <citation type="journal article" date="2019" name="Nat. Ecol. Evol.">
        <title>Megaphylogeny resolves global patterns of mushroom evolution.</title>
        <authorList>
            <person name="Varga T."/>
            <person name="Krizsan K."/>
            <person name="Foldi C."/>
            <person name="Dima B."/>
            <person name="Sanchez-Garcia M."/>
            <person name="Sanchez-Ramirez S."/>
            <person name="Szollosi G.J."/>
            <person name="Szarkandi J.G."/>
            <person name="Papp V."/>
            <person name="Albert L."/>
            <person name="Andreopoulos W."/>
            <person name="Angelini C."/>
            <person name="Antonin V."/>
            <person name="Barry K.W."/>
            <person name="Bougher N.L."/>
            <person name="Buchanan P."/>
            <person name="Buyck B."/>
            <person name="Bense V."/>
            <person name="Catcheside P."/>
            <person name="Chovatia M."/>
            <person name="Cooper J."/>
            <person name="Damon W."/>
            <person name="Desjardin D."/>
            <person name="Finy P."/>
            <person name="Geml J."/>
            <person name="Haridas S."/>
            <person name="Hughes K."/>
            <person name="Justo A."/>
            <person name="Karasinski D."/>
            <person name="Kautmanova I."/>
            <person name="Kiss B."/>
            <person name="Kocsube S."/>
            <person name="Kotiranta H."/>
            <person name="LaButti K.M."/>
            <person name="Lechner B.E."/>
            <person name="Liimatainen K."/>
            <person name="Lipzen A."/>
            <person name="Lukacs Z."/>
            <person name="Mihaltcheva S."/>
            <person name="Morgado L.N."/>
            <person name="Niskanen T."/>
            <person name="Noordeloos M.E."/>
            <person name="Ohm R.A."/>
            <person name="Ortiz-Santana B."/>
            <person name="Ovrebo C."/>
            <person name="Racz N."/>
            <person name="Riley R."/>
            <person name="Savchenko A."/>
            <person name="Shiryaev A."/>
            <person name="Soop K."/>
            <person name="Spirin V."/>
            <person name="Szebenyi C."/>
            <person name="Tomsovsky M."/>
            <person name="Tulloss R.E."/>
            <person name="Uehling J."/>
            <person name="Grigoriev I.V."/>
            <person name="Vagvolgyi C."/>
            <person name="Papp T."/>
            <person name="Martin F.M."/>
            <person name="Miettinen O."/>
            <person name="Hibbett D.S."/>
            <person name="Nagy L.G."/>
        </authorList>
    </citation>
    <scope>NUCLEOTIDE SEQUENCE [LARGE SCALE GENOMIC DNA]</scope>
    <source>
        <strain evidence="1 2">CBS 962.96</strain>
    </source>
</reference>
<dbReference type="AlphaFoldDB" id="A0A4S8MCF5"/>
<sequence>MGGISFANEGYRQGAVFVRRDTAMICFGSQSQGEMGSQLITRELPLLGINTEPEEPDKLLPFDLFHDETRTLEYLWGILQEDSLSQHIITSPPLDTLSFLEYFWGGNWQYRYNMFPITLPSISSWTASNKDSFRTVGWFKNLDRSYLFMVSPWRSIPEKEGILLEHGWTRFHYDVTNWGKKFTSYVSLPRILEKKLALAWLCQGMFVANSTGGDISKLVQYGVTSRAEISLMPDVGTVVLHPNIIPKNIFMFIAPVSLNQCSESGSTKVSWGEHEENCYFWSFDQDGSTQISQGVCDLIGLPKYKVEIEPWAWSCSNYQFQAIQQVQKFFGYDPSTQDFAKACGLPLIEITPLSEDPAESHGSIHDDTISQPQRIWFRMPRPRQEMNLTVAEILSYQGLDASELDSCSEDWSDLGSETPKFDSPFDAPIQYLEPSPWLEGYLIDNYDLSKSCRGSASDMCQVW</sequence>
<dbReference type="EMBL" id="ML179108">
    <property type="protein sequence ID" value="THV00130.1"/>
    <property type="molecule type" value="Genomic_DNA"/>
</dbReference>
<gene>
    <name evidence="1" type="ORF">K435DRAFT_837429</name>
</gene>
<evidence type="ECO:0000313" key="2">
    <source>
        <dbReference type="Proteomes" id="UP000297245"/>
    </source>
</evidence>
<keyword evidence="2" id="KW-1185">Reference proteome</keyword>
<proteinExistence type="predicted"/>
<name>A0A4S8MCF5_DENBC</name>
<organism evidence="1 2">
    <name type="scientific">Dendrothele bispora (strain CBS 962.96)</name>
    <dbReference type="NCBI Taxonomy" id="1314807"/>
    <lineage>
        <taxon>Eukaryota</taxon>
        <taxon>Fungi</taxon>
        <taxon>Dikarya</taxon>
        <taxon>Basidiomycota</taxon>
        <taxon>Agaricomycotina</taxon>
        <taxon>Agaricomycetes</taxon>
        <taxon>Agaricomycetidae</taxon>
        <taxon>Agaricales</taxon>
        <taxon>Agaricales incertae sedis</taxon>
        <taxon>Dendrothele</taxon>
    </lineage>
</organism>
<protein>
    <submittedName>
        <fullName evidence="1">Uncharacterized protein</fullName>
    </submittedName>
</protein>